<evidence type="ECO:0000313" key="5">
    <source>
        <dbReference type="EMBL" id="PYZ96440.1"/>
    </source>
</evidence>
<dbReference type="Proteomes" id="UP000248066">
    <property type="component" value="Unassembled WGS sequence"/>
</dbReference>
<comment type="similarity">
    <text evidence="3">Belongs to the Nudix hydrolase family.</text>
</comment>
<comment type="caution">
    <text evidence="5">The sequence shown here is derived from an EMBL/GenBank/DDBJ whole genome shotgun (WGS) entry which is preliminary data.</text>
</comment>
<dbReference type="InterPro" id="IPR000086">
    <property type="entry name" value="NUDIX_hydrolase_dom"/>
</dbReference>
<sequence>MTEMYTDWGGRVRLSWRTDHDSASQQITSVHGFCFYKERLLVVKLTHRGWDFPGGHVEQDETPETAFRREAAEEGGVKGTCRLLGAVEVDHRENANWESGGPYPEIGYQLFYRMQITEVLPFRAAFESEQRAFVSPAEAARRHHNWLPIYDAILDKALNRK</sequence>
<evidence type="ECO:0000256" key="3">
    <source>
        <dbReference type="RuleBase" id="RU003476"/>
    </source>
</evidence>
<dbReference type="PROSITE" id="PS51462">
    <property type="entry name" value="NUDIX"/>
    <property type="match status" value="1"/>
</dbReference>
<proteinExistence type="inferred from homology"/>
<dbReference type="OrthoDB" id="9804442at2"/>
<dbReference type="Gene3D" id="3.90.79.10">
    <property type="entry name" value="Nucleoside Triphosphate Pyrophosphohydrolase"/>
    <property type="match status" value="1"/>
</dbReference>
<dbReference type="GO" id="GO:0005737">
    <property type="term" value="C:cytoplasm"/>
    <property type="evidence" value="ECO:0007669"/>
    <property type="project" value="TreeGrafter"/>
</dbReference>
<feature type="domain" description="Nudix hydrolase" evidence="4">
    <location>
        <begin position="18"/>
        <end position="155"/>
    </location>
</feature>
<organism evidence="5 6">
    <name type="scientific">Alteribacter lacisalsi</name>
    <dbReference type="NCBI Taxonomy" id="2045244"/>
    <lineage>
        <taxon>Bacteria</taxon>
        <taxon>Bacillati</taxon>
        <taxon>Bacillota</taxon>
        <taxon>Bacilli</taxon>
        <taxon>Bacillales</taxon>
        <taxon>Bacillaceae</taxon>
        <taxon>Alteribacter</taxon>
    </lineage>
</organism>
<dbReference type="PRINTS" id="PR00502">
    <property type="entry name" value="NUDIXFAMILY"/>
</dbReference>
<dbReference type="InterPro" id="IPR020476">
    <property type="entry name" value="Nudix_hydrolase"/>
</dbReference>
<dbReference type="AlphaFoldDB" id="A0A2W0H8N5"/>
<dbReference type="InterPro" id="IPR015797">
    <property type="entry name" value="NUDIX_hydrolase-like_dom_sf"/>
</dbReference>
<evidence type="ECO:0000259" key="4">
    <source>
        <dbReference type="PROSITE" id="PS51462"/>
    </source>
</evidence>
<dbReference type="InterPro" id="IPR020084">
    <property type="entry name" value="NUDIX_hydrolase_CS"/>
</dbReference>
<dbReference type="GO" id="GO:0016787">
    <property type="term" value="F:hydrolase activity"/>
    <property type="evidence" value="ECO:0007669"/>
    <property type="project" value="UniProtKB-KW"/>
</dbReference>
<keyword evidence="2 3" id="KW-0378">Hydrolase</keyword>
<accession>A0A2W0H8N5</accession>
<dbReference type="SUPFAM" id="SSF55811">
    <property type="entry name" value="Nudix"/>
    <property type="match status" value="1"/>
</dbReference>
<dbReference type="PANTHER" id="PTHR12629">
    <property type="entry name" value="DIPHOSPHOINOSITOL POLYPHOSPHATE PHOSPHOHYDROLASE"/>
    <property type="match status" value="1"/>
</dbReference>
<keyword evidence="6" id="KW-1185">Reference proteome</keyword>
<dbReference type="PROSITE" id="PS00893">
    <property type="entry name" value="NUDIX_BOX"/>
    <property type="match status" value="1"/>
</dbReference>
<reference evidence="5 6" key="1">
    <citation type="submission" date="2017-10" db="EMBL/GenBank/DDBJ databases">
        <title>Bacillus sp. nov., a halophilic bacterium isolated from a Yangshapao Lake.</title>
        <authorList>
            <person name="Wang H."/>
        </authorList>
    </citation>
    <scope>NUCLEOTIDE SEQUENCE [LARGE SCALE GENOMIC DNA]</scope>
    <source>
        <strain evidence="5 6">YSP-3</strain>
    </source>
</reference>
<dbReference type="Pfam" id="PF00293">
    <property type="entry name" value="NUDIX"/>
    <property type="match status" value="1"/>
</dbReference>
<gene>
    <name evidence="5" type="ORF">CR205_12015</name>
</gene>
<evidence type="ECO:0000256" key="1">
    <source>
        <dbReference type="ARBA" id="ARBA00022723"/>
    </source>
</evidence>
<name>A0A2W0H8N5_9BACI</name>
<dbReference type="PANTHER" id="PTHR12629:SF0">
    <property type="entry name" value="DIPHOSPHOINOSITOL-POLYPHOSPHATE DIPHOSPHATASE"/>
    <property type="match status" value="1"/>
</dbReference>
<protein>
    <submittedName>
        <fullName evidence="5">NUDIX hydrolase</fullName>
    </submittedName>
</protein>
<dbReference type="EMBL" id="PDOF01000002">
    <property type="protein sequence ID" value="PYZ96440.1"/>
    <property type="molecule type" value="Genomic_DNA"/>
</dbReference>
<evidence type="ECO:0000313" key="6">
    <source>
        <dbReference type="Proteomes" id="UP000248066"/>
    </source>
</evidence>
<evidence type="ECO:0000256" key="2">
    <source>
        <dbReference type="ARBA" id="ARBA00022801"/>
    </source>
</evidence>
<dbReference type="GO" id="GO:0046872">
    <property type="term" value="F:metal ion binding"/>
    <property type="evidence" value="ECO:0007669"/>
    <property type="project" value="UniProtKB-KW"/>
</dbReference>
<keyword evidence="1" id="KW-0479">Metal-binding</keyword>